<evidence type="ECO:0000313" key="3">
    <source>
        <dbReference type="Proteomes" id="UP000763641"/>
    </source>
</evidence>
<accession>A0ABS2D532</accession>
<keyword evidence="3" id="KW-1185">Reference proteome</keyword>
<evidence type="ECO:0000313" key="2">
    <source>
        <dbReference type="EMBL" id="MBM6575281.1"/>
    </source>
</evidence>
<evidence type="ECO:0000256" key="1">
    <source>
        <dbReference type="SAM" id="MobiDB-lite"/>
    </source>
</evidence>
<dbReference type="EMBL" id="JAFEMC010000001">
    <property type="protein sequence ID" value="MBM6575281.1"/>
    <property type="molecule type" value="Genomic_DNA"/>
</dbReference>
<dbReference type="Proteomes" id="UP000763641">
    <property type="component" value="Unassembled WGS sequence"/>
</dbReference>
<sequence>MTSTPVTSSLGMMAASPLTSNRSSKGGDTGQWFEALASAWGQTLDQQAGRIEQMSNQISDGGDNPSQITKLTAESMRMSFMANSSSTSIDSVGKALETMARKG</sequence>
<comment type="caution">
    <text evidence="2">The sequence shown here is derived from an EMBL/GenBank/DDBJ whole genome shotgun (WGS) entry which is preliminary data.</text>
</comment>
<feature type="compositionally biased region" description="Polar residues" evidence="1">
    <location>
        <begin position="1"/>
        <end position="10"/>
    </location>
</feature>
<feature type="region of interest" description="Disordered" evidence="1">
    <location>
        <begin position="1"/>
        <end position="29"/>
    </location>
</feature>
<dbReference type="RefSeq" id="WP_204194036.1">
    <property type="nucleotide sequence ID" value="NZ_JAFEMC010000001.1"/>
</dbReference>
<gene>
    <name evidence="2" type="ORF">ILT43_02780</name>
</gene>
<name>A0ABS2D532_9SPHN</name>
<protein>
    <submittedName>
        <fullName evidence="2">Uncharacterized protein</fullName>
    </submittedName>
</protein>
<reference evidence="2 3" key="1">
    <citation type="submission" date="2020-12" db="EMBL/GenBank/DDBJ databases">
        <title>Sphingomonas sp.</title>
        <authorList>
            <person name="Kim M.K."/>
        </authorList>
    </citation>
    <scope>NUCLEOTIDE SEQUENCE [LARGE SCALE GENOMIC DNA]</scope>
    <source>
        <strain evidence="2 3">BT552</strain>
    </source>
</reference>
<feature type="compositionally biased region" description="Polar residues" evidence="1">
    <location>
        <begin position="17"/>
        <end position="26"/>
    </location>
</feature>
<organism evidence="2 3">
    <name type="scientific">Sphingomonas longa</name>
    <dbReference type="NCBI Taxonomy" id="2778730"/>
    <lineage>
        <taxon>Bacteria</taxon>
        <taxon>Pseudomonadati</taxon>
        <taxon>Pseudomonadota</taxon>
        <taxon>Alphaproteobacteria</taxon>
        <taxon>Sphingomonadales</taxon>
        <taxon>Sphingomonadaceae</taxon>
        <taxon>Sphingomonas</taxon>
    </lineage>
</organism>
<proteinExistence type="predicted"/>